<dbReference type="AlphaFoldDB" id="A0A0C3ANC0"/>
<feature type="chain" id="PRO_5002161031" description="Secreted protein" evidence="1">
    <location>
        <begin position="19"/>
        <end position="81"/>
    </location>
</feature>
<proteinExistence type="predicted"/>
<keyword evidence="1" id="KW-0732">Signal</keyword>
<keyword evidence="3" id="KW-1185">Reference proteome</keyword>
<feature type="signal peptide" evidence="1">
    <location>
        <begin position="1"/>
        <end position="18"/>
    </location>
</feature>
<dbReference type="Proteomes" id="UP000054097">
    <property type="component" value="Unassembled WGS sequence"/>
</dbReference>
<dbReference type="EMBL" id="KN824410">
    <property type="protein sequence ID" value="KIM20756.1"/>
    <property type="molecule type" value="Genomic_DNA"/>
</dbReference>
<sequence>MDWFVVAVSLLGYPSGCCVPPFELLVLENSFERNLSPYLPLHGTIPPMYRPDTPVMPFCSPMIITHSNHPFLYHFRIQRFS</sequence>
<evidence type="ECO:0000313" key="3">
    <source>
        <dbReference type="Proteomes" id="UP000054097"/>
    </source>
</evidence>
<protein>
    <recommendedName>
        <fullName evidence="4">Secreted protein</fullName>
    </recommendedName>
</protein>
<dbReference type="HOGENOM" id="CLU_2575338_0_0_1"/>
<evidence type="ECO:0000313" key="2">
    <source>
        <dbReference type="EMBL" id="KIM20756.1"/>
    </source>
</evidence>
<reference evidence="2 3" key="1">
    <citation type="submission" date="2014-04" db="EMBL/GenBank/DDBJ databases">
        <authorList>
            <consortium name="DOE Joint Genome Institute"/>
            <person name="Kuo A."/>
            <person name="Zuccaro A."/>
            <person name="Kohler A."/>
            <person name="Nagy L.G."/>
            <person name="Floudas D."/>
            <person name="Copeland A."/>
            <person name="Barry K.W."/>
            <person name="Cichocki N."/>
            <person name="Veneault-Fourrey C."/>
            <person name="LaButti K."/>
            <person name="Lindquist E.A."/>
            <person name="Lipzen A."/>
            <person name="Lundell T."/>
            <person name="Morin E."/>
            <person name="Murat C."/>
            <person name="Sun H."/>
            <person name="Tunlid A."/>
            <person name="Henrissat B."/>
            <person name="Grigoriev I.V."/>
            <person name="Hibbett D.S."/>
            <person name="Martin F."/>
            <person name="Nordberg H.P."/>
            <person name="Cantor M.N."/>
            <person name="Hua S.X."/>
        </authorList>
    </citation>
    <scope>NUCLEOTIDE SEQUENCE [LARGE SCALE GENOMIC DNA]</scope>
    <source>
        <strain evidence="2 3">MAFF 305830</strain>
    </source>
</reference>
<reference evidence="3" key="2">
    <citation type="submission" date="2015-01" db="EMBL/GenBank/DDBJ databases">
        <title>Evolutionary Origins and Diversification of the Mycorrhizal Mutualists.</title>
        <authorList>
            <consortium name="DOE Joint Genome Institute"/>
            <consortium name="Mycorrhizal Genomics Consortium"/>
            <person name="Kohler A."/>
            <person name="Kuo A."/>
            <person name="Nagy L.G."/>
            <person name="Floudas D."/>
            <person name="Copeland A."/>
            <person name="Barry K.W."/>
            <person name="Cichocki N."/>
            <person name="Veneault-Fourrey C."/>
            <person name="LaButti K."/>
            <person name="Lindquist E.A."/>
            <person name="Lipzen A."/>
            <person name="Lundell T."/>
            <person name="Morin E."/>
            <person name="Murat C."/>
            <person name="Riley R."/>
            <person name="Ohm R."/>
            <person name="Sun H."/>
            <person name="Tunlid A."/>
            <person name="Henrissat B."/>
            <person name="Grigoriev I.V."/>
            <person name="Hibbett D.S."/>
            <person name="Martin F."/>
        </authorList>
    </citation>
    <scope>NUCLEOTIDE SEQUENCE [LARGE SCALE GENOMIC DNA]</scope>
    <source>
        <strain evidence="3">MAFF 305830</strain>
    </source>
</reference>
<organism evidence="2 3">
    <name type="scientific">Serendipita vermifera MAFF 305830</name>
    <dbReference type="NCBI Taxonomy" id="933852"/>
    <lineage>
        <taxon>Eukaryota</taxon>
        <taxon>Fungi</taxon>
        <taxon>Dikarya</taxon>
        <taxon>Basidiomycota</taxon>
        <taxon>Agaricomycotina</taxon>
        <taxon>Agaricomycetes</taxon>
        <taxon>Sebacinales</taxon>
        <taxon>Serendipitaceae</taxon>
        <taxon>Serendipita</taxon>
    </lineage>
</organism>
<name>A0A0C3ANC0_SERVB</name>
<gene>
    <name evidence="2" type="ORF">M408DRAFT_333827</name>
</gene>
<accession>A0A0C3ANC0</accession>
<evidence type="ECO:0008006" key="4">
    <source>
        <dbReference type="Google" id="ProtNLM"/>
    </source>
</evidence>
<evidence type="ECO:0000256" key="1">
    <source>
        <dbReference type="SAM" id="SignalP"/>
    </source>
</evidence>